<evidence type="ECO:0008006" key="4">
    <source>
        <dbReference type="Google" id="ProtNLM"/>
    </source>
</evidence>
<dbReference type="PROSITE" id="PS51257">
    <property type="entry name" value="PROKAR_LIPOPROTEIN"/>
    <property type="match status" value="1"/>
</dbReference>
<dbReference type="KEGG" id="cak:Caul_0670"/>
<feature type="chain" id="PRO_5002756040" description="Lipoprotein" evidence="2">
    <location>
        <begin position="24"/>
        <end position="366"/>
    </location>
</feature>
<dbReference type="HOGENOM" id="CLU_755815_0_0_5"/>
<evidence type="ECO:0000256" key="1">
    <source>
        <dbReference type="SAM" id="MobiDB-lite"/>
    </source>
</evidence>
<keyword evidence="2" id="KW-0732">Signal</keyword>
<evidence type="ECO:0000256" key="2">
    <source>
        <dbReference type="SAM" id="SignalP"/>
    </source>
</evidence>
<dbReference type="EMBL" id="CP000927">
    <property type="protein sequence ID" value="ABZ69803.1"/>
    <property type="molecule type" value="Genomic_DNA"/>
</dbReference>
<proteinExistence type="predicted"/>
<dbReference type="OrthoDB" id="7626611at2"/>
<organism evidence="3">
    <name type="scientific">Caulobacter sp. (strain K31)</name>
    <dbReference type="NCBI Taxonomy" id="366602"/>
    <lineage>
        <taxon>Bacteria</taxon>
        <taxon>Pseudomonadati</taxon>
        <taxon>Pseudomonadota</taxon>
        <taxon>Alphaproteobacteria</taxon>
        <taxon>Caulobacterales</taxon>
        <taxon>Caulobacteraceae</taxon>
        <taxon>Caulobacter</taxon>
    </lineage>
</organism>
<reference evidence="3" key="1">
    <citation type="submission" date="2008-01" db="EMBL/GenBank/DDBJ databases">
        <title>Complete sequence of chromosome of Caulobacter sp. K31.</title>
        <authorList>
            <consortium name="US DOE Joint Genome Institute"/>
            <person name="Copeland A."/>
            <person name="Lucas S."/>
            <person name="Lapidus A."/>
            <person name="Barry K."/>
            <person name="Glavina del Rio T."/>
            <person name="Dalin E."/>
            <person name="Tice H."/>
            <person name="Pitluck S."/>
            <person name="Bruce D."/>
            <person name="Goodwin L."/>
            <person name="Thompson L.S."/>
            <person name="Brettin T."/>
            <person name="Detter J.C."/>
            <person name="Han C."/>
            <person name="Schmutz J."/>
            <person name="Larimer F."/>
            <person name="Land M."/>
            <person name="Hauser L."/>
            <person name="Kyrpides N."/>
            <person name="Kim E."/>
            <person name="Stephens C."/>
            <person name="Richardson P."/>
        </authorList>
    </citation>
    <scope>NUCLEOTIDE SEQUENCE [LARGE SCALE GENOMIC DNA]</scope>
    <source>
        <strain evidence="3">K31</strain>
    </source>
</reference>
<evidence type="ECO:0000313" key="3">
    <source>
        <dbReference type="EMBL" id="ABZ69803.1"/>
    </source>
</evidence>
<name>B0T8A2_CAUSK</name>
<dbReference type="AlphaFoldDB" id="B0T8A2"/>
<dbReference type="STRING" id="366602.Caul_0670"/>
<feature type="compositionally biased region" description="Pro residues" evidence="1">
    <location>
        <begin position="338"/>
        <end position="347"/>
    </location>
</feature>
<protein>
    <recommendedName>
        <fullName evidence="4">Lipoprotein</fullName>
    </recommendedName>
</protein>
<feature type="signal peptide" evidence="2">
    <location>
        <begin position="1"/>
        <end position="23"/>
    </location>
</feature>
<feature type="compositionally biased region" description="Basic residues" evidence="1">
    <location>
        <begin position="351"/>
        <end position="366"/>
    </location>
</feature>
<dbReference type="eggNOG" id="ENOG502ZBMK">
    <property type="taxonomic scope" value="Bacteria"/>
</dbReference>
<feature type="region of interest" description="Disordered" evidence="1">
    <location>
        <begin position="337"/>
        <end position="366"/>
    </location>
</feature>
<gene>
    <name evidence="3" type="ordered locus">Caul_0670</name>
</gene>
<sequence precursor="true">MLSTTRTRAALTALAVVAATLLASCETPPPPPPPVVAAPPAPPPITLSSSIVEKASAFRGYMRRAGAIGATFENPDQIQASLKVGVGYEPKQFLSGATAYAAVLALQDPTFVASVRTFAVDPAQRQQVINQLVADPAYAVGFKGSDTAAGRIIDTLNADGVKLYAAGKAVKQAAYDVQRSKWSSLPVLDRDGRLAYAKTMSATPGLADSADMAALQQASMGGAPLVYAPPVDPAAGPGALTASGPRSAPPPYKPLVIRGLAVAALAALGYAGDDKLPLIEAVMAEPASAMCLNMAKLNLYQCLAVAKPHYEDVFCLGQHIMIDTGMCVIKASGAQLPYEPPPPPKPTPAVTKKKPLVKKAPAKKKS</sequence>
<accession>B0T8A2</accession>